<reference evidence="5 6" key="1">
    <citation type="journal article" date="2018" name="G3 (Bethesda)">
        <title>Phylogenetic and Phylogenomic Definition of Rhizopus Species.</title>
        <authorList>
            <person name="Gryganskyi A.P."/>
            <person name="Golan J."/>
            <person name="Dolatabadi S."/>
            <person name="Mondo S."/>
            <person name="Robb S."/>
            <person name="Idnurm A."/>
            <person name="Muszewska A."/>
            <person name="Steczkiewicz K."/>
            <person name="Masonjones S."/>
            <person name="Liao H.L."/>
            <person name="Gajdeczka M.T."/>
            <person name="Anike F."/>
            <person name="Vuek A."/>
            <person name="Anishchenko I.M."/>
            <person name="Voigt K."/>
            <person name="de Hoog G.S."/>
            <person name="Smith M.E."/>
            <person name="Heitman J."/>
            <person name="Vilgalys R."/>
            <person name="Stajich J.E."/>
        </authorList>
    </citation>
    <scope>NUCLEOTIDE SEQUENCE [LARGE SCALE GENOMIC DNA]</scope>
    <source>
        <strain evidence="5 6">LSU 92-RS-03</strain>
    </source>
</reference>
<keyword evidence="2" id="KW-0067">ATP-binding</keyword>
<dbReference type="CDD" id="cd18797">
    <property type="entry name" value="SF2_C_Hrq"/>
    <property type="match status" value="1"/>
</dbReference>
<dbReference type="Gene3D" id="3.40.50.300">
    <property type="entry name" value="P-loop containing nucleotide triphosphate hydrolases"/>
    <property type="match status" value="2"/>
</dbReference>
<dbReference type="OrthoDB" id="18781at2759"/>
<evidence type="ECO:0000313" key="6">
    <source>
        <dbReference type="Proteomes" id="UP000253551"/>
    </source>
</evidence>
<evidence type="ECO:0008006" key="7">
    <source>
        <dbReference type="Google" id="ProtNLM"/>
    </source>
</evidence>
<organism evidence="5 6">
    <name type="scientific">Rhizopus stolonifer</name>
    <name type="common">Rhizopus nigricans</name>
    <dbReference type="NCBI Taxonomy" id="4846"/>
    <lineage>
        <taxon>Eukaryota</taxon>
        <taxon>Fungi</taxon>
        <taxon>Fungi incertae sedis</taxon>
        <taxon>Mucoromycota</taxon>
        <taxon>Mucoromycotina</taxon>
        <taxon>Mucoromycetes</taxon>
        <taxon>Mucorales</taxon>
        <taxon>Mucorineae</taxon>
        <taxon>Rhizopodaceae</taxon>
        <taxon>Rhizopus</taxon>
    </lineage>
</organism>
<dbReference type="SMART" id="SM00490">
    <property type="entry name" value="HELICc"/>
    <property type="match status" value="1"/>
</dbReference>
<gene>
    <name evidence="5" type="ORF">CU098_000598</name>
</gene>
<evidence type="ECO:0000313" key="5">
    <source>
        <dbReference type="EMBL" id="RCH87993.1"/>
    </source>
</evidence>
<evidence type="ECO:0000259" key="4">
    <source>
        <dbReference type="PROSITE" id="PS51194"/>
    </source>
</evidence>
<accession>A0A367JDH7</accession>
<proteinExistence type="predicted"/>
<dbReference type="InterPro" id="IPR011545">
    <property type="entry name" value="DEAD/DEAH_box_helicase_dom"/>
</dbReference>
<dbReference type="InterPro" id="IPR001650">
    <property type="entry name" value="Helicase_C-like"/>
</dbReference>
<dbReference type="Pfam" id="PF00271">
    <property type="entry name" value="Helicase_C"/>
    <property type="match status" value="1"/>
</dbReference>
<name>A0A367JDH7_RHIST</name>
<feature type="domain" description="Helicase C-terminal" evidence="4">
    <location>
        <begin position="417"/>
        <end position="571"/>
    </location>
</feature>
<comment type="caution">
    <text evidence="5">The sequence shown here is derived from an EMBL/GenBank/DDBJ whole genome shotgun (WGS) entry which is preliminary data.</text>
</comment>
<dbReference type="InterPro" id="IPR055227">
    <property type="entry name" value="HRQ1_WHD"/>
</dbReference>
<dbReference type="Pfam" id="PF00270">
    <property type="entry name" value="DEAD"/>
    <property type="match status" value="1"/>
</dbReference>
<dbReference type="PROSITE" id="PS51192">
    <property type="entry name" value="HELICASE_ATP_BIND_1"/>
    <property type="match status" value="1"/>
</dbReference>
<dbReference type="InterPro" id="IPR027417">
    <property type="entry name" value="P-loop_NTPase"/>
</dbReference>
<evidence type="ECO:0000256" key="1">
    <source>
        <dbReference type="ARBA" id="ARBA00022741"/>
    </source>
</evidence>
<dbReference type="GO" id="GO:0036297">
    <property type="term" value="P:interstrand cross-link repair"/>
    <property type="evidence" value="ECO:0007669"/>
    <property type="project" value="TreeGrafter"/>
</dbReference>
<feature type="non-terminal residue" evidence="5">
    <location>
        <position position="1"/>
    </location>
</feature>
<dbReference type="GO" id="GO:0003676">
    <property type="term" value="F:nucleic acid binding"/>
    <property type="evidence" value="ECO:0007669"/>
    <property type="project" value="InterPro"/>
</dbReference>
<dbReference type="AlphaFoldDB" id="A0A367JDH7"/>
<dbReference type="Pfam" id="PF22982">
    <property type="entry name" value="WHD_HRQ1"/>
    <property type="match status" value="1"/>
</dbReference>
<dbReference type="InterPro" id="IPR018973">
    <property type="entry name" value="MZB"/>
</dbReference>
<protein>
    <recommendedName>
        <fullName evidence="7">ATP-dependent helicase hrq1</fullName>
    </recommendedName>
</protein>
<keyword evidence="1" id="KW-0547">Nucleotide-binding</keyword>
<dbReference type="Pfam" id="PF09369">
    <property type="entry name" value="MZB"/>
    <property type="match status" value="1"/>
</dbReference>
<dbReference type="PROSITE" id="PS51194">
    <property type="entry name" value="HELICASE_CTER"/>
    <property type="match status" value="1"/>
</dbReference>
<sequence>ETSKKQKIFPDPLHHLLQVFKQLNVFCTFCQAHLTTVITFENLQKSMPHLTLDDLIGIHVIMPHFVHVHTSDHGAFEIEFGQPWIDTTRSRIKLQTWIEQQNTLFIQALTAFVDDCEKKQLNITEHIQAQIDQQRPKEENKIQQTLRQVVTGFKSCHFYDNQLENSDHQMSLPNKEASYDTVTLSPQVQDVLDQQGIHLYTHQAEAIRAVLDGHHVIVSTQTASGKSFIYQLPVLERLIQDPASTALFLFPTKALAQDQMRALIQMVSYTALDVMVSTFDGDTEHQQRTHIRRHASVVFTNPDMLHHAILPYHSLWHHFLVHLKYIVVDELHVYHGVFGTHMAWIMRRLRRLCSQLGNHQVQFICCSATLAEPEKHMKAVFGLDHVCLVDSDGAPHGQKEWIVWNPSQKSAIQEGANILEYLIEHQMRTIAFCKVRKSCELLTKQVKDNLIKKQRHDLVDKITSYRGGYLPEQRRRIEQRMFDGELLGIIATNALELGIDIGTLDAVVMIGVPWSMSSLWQQSGRAGRRNADSLSLVICDQHPFDQYYAKHPRDLFTKKPDTLMLDLENVMLLESHVQCAAEEAPIHAIHDQFYFGSQLPLLCQSYLTPIGDERYRPDPRFRPYPSQFVSIRGTVHEEDLFFVVDMTNHRRSLLEQIELRRVAFELYEGAIFIHQGKSFLVEECNLNKKYACVHLVQADWTTQQRHHTQIDILHTISSKPIGSTKYLVCFGRVKVSTVVYGYYRLDKRSRIIDTHEVYMDPIVIESEGVWVDIPSFVIDTLISFDIDPKAAIHAAGHALLLQFKGVKMECKHTQRIMLYDTSSNTITRQVYGSFDSLINKSIQSIQGCDCQDGCLHCVSFCSEQNPV</sequence>
<dbReference type="GO" id="GO:0006289">
    <property type="term" value="P:nucleotide-excision repair"/>
    <property type="evidence" value="ECO:0007669"/>
    <property type="project" value="TreeGrafter"/>
</dbReference>
<dbReference type="GO" id="GO:0005524">
    <property type="term" value="F:ATP binding"/>
    <property type="evidence" value="ECO:0007669"/>
    <property type="project" value="UniProtKB-KW"/>
</dbReference>
<evidence type="ECO:0000259" key="3">
    <source>
        <dbReference type="PROSITE" id="PS51192"/>
    </source>
</evidence>
<dbReference type="GO" id="GO:0043138">
    <property type="term" value="F:3'-5' DNA helicase activity"/>
    <property type="evidence" value="ECO:0007669"/>
    <property type="project" value="TreeGrafter"/>
</dbReference>
<keyword evidence="6" id="KW-1185">Reference proteome</keyword>
<evidence type="ECO:0000256" key="2">
    <source>
        <dbReference type="ARBA" id="ARBA00022840"/>
    </source>
</evidence>
<dbReference type="InterPro" id="IPR014001">
    <property type="entry name" value="Helicase_ATP-bd"/>
</dbReference>
<dbReference type="CDD" id="cd17923">
    <property type="entry name" value="DEXHc_Hrq1-like"/>
    <property type="match status" value="1"/>
</dbReference>
<dbReference type="EMBL" id="PJQM01003609">
    <property type="protein sequence ID" value="RCH87993.1"/>
    <property type="molecule type" value="Genomic_DNA"/>
</dbReference>
<dbReference type="PANTHER" id="PTHR47957:SF3">
    <property type="entry name" value="ATP-DEPENDENT HELICASE HRQ1"/>
    <property type="match status" value="1"/>
</dbReference>
<feature type="domain" description="Helicase ATP-binding" evidence="3">
    <location>
        <begin position="207"/>
        <end position="388"/>
    </location>
</feature>
<dbReference type="GO" id="GO:0005634">
    <property type="term" value="C:nucleus"/>
    <property type="evidence" value="ECO:0007669"/>
    <property type="project" value="TreeGrafter"/>
</dbReference>
<dbReference type="PANTHER" id="PTHR47957">
    <property type="entry name" value="ATP-DEPENDENT HELICASE HRQ1"/>
    <property type="match status" value="1"/>
</dbReference>
<dbReference type="Proteomes" id="UP000253551">
    <property type="component" value="Unassembled WGS sequence"/>
</dbReference>
<dbReference type="SMART" id="SM00487">
    <property type="entry name" value="DEXDc"/>
    <property type="match status" value="1"/>
</dbReference>
<dbReference type="SUPFAM" id="SSF52540">
    <property type="entry name" value="P-loop containing nucleoside triphosphate hydrolases"/>
    <property type="match status" value="1"/>
</dbReference>
<feature type="non-terminal residue" evidence="5">
    <location>
        <position position="867"/>
    </location>
</feature>